<keyword evidence="3" id="KW-1185">Reference proteome</keyword>
<proteinExistence type="predicted"/>
<dbReference type="GO" id="GO:0042284">
    <property type="term" value="F:sphingolipid delta-4 desaturase activity"/>
    <property type="evidence" value="ECO:0007669"/>
    <property type="project" value="TreeGrafter"/>
</dbReference>
<gene>
    <name evidence="2" type="ORF">PSNMU_V1.4_AUG-EV-PASAV3_0083760</name>
</gene>
<dbReference type="OrthoDB" id="200948at2759"/>
<evidence type="ECO:0000313" key="3">
    <source>
        <dbReference type="Proteomes" id="UP000291116"/>
    </source>
</evidence>
<evidence type="ECO:0000259" key="1">
    <source>
        <dbReference type="Pfam" id="PF00487"/>
    </source>
</evidence>
<name>A0A448ZHI7_9STRA</name>
<accession>A0A448ZHI7</accession>
<dbReference type="AlphaFoldDB" id="A0A448ZHI7"/>
<dbReference type="Proteomes" id="UP000291116">
    <property type="component" value="Unassembled WGS sequence"/>
</dbReference>
<dbReference type="PANTHER" id="PTHR12879:SF8">
    <property type="entry name" value="SPHINGOLIPID DELTA(4)-DESATURASE DES1"/>
    <property type="match status" value="1"/>
</dbReference>
<feature type="domain" description="Fatty acid desaturase" evidence="1">
    <location>
        <begin position="334"/>
        <end position="477"/>
    </location>
</feature>
<organism evidence="2 3">
    <name type="scientific">Pseudo-nitzschia multistriata</name>
    <dbReference type="NCBI Taxonomy" id="183589"/>
    <lineage>
        <taxon>Eukaryota</taxon>
        <taxon>Sar</taxon>
        <taxon>Stramenopiles</taxon>
        <taxon>Ochrophyta</taxon>
        <taxon>Bacillariophyta</taxon>
        <taxon>Bacillariophyceae</taxon>
        <taxon>Bacillariophycidae</taxon>
        <taxon>Bacillariales</taxon>
        <taxon>Bacillariaceae</taxon>
        <taxon>Pseudo-nitzschia</taxon>
    </lineage>
</organism>
<dbReference type="PANTHER" id="PTHR12879">
    <property type="entry name" value="SPHINGOLIPID DELTA 4 DESATURASE/C-4 HYDROXYLASE PROTEIN DES2"/>
    <property type="match status" value="1"/>
</dbReference>
<dbReference type="Pfam" id="PF00487">
    <property type="entry name" value="FA_desaturase"/>
    <property type="match status" value="1"/>
</dbReference>
<dbReference type="GO" id="GO:0046513">
    <property type="term" value="P:ceramide biosynthetic process"/>
    <property type="evidence" value="ECO:0007669"/>
    <property type="project" value="TreeGrafter"/>
</dbReference>
<evidence type="ECO:0000313" key="2">
    <source>
        <dbReference type="EMBL" id="VEU41510.1"/>
    </source>
</evidence>
<dbReference type="EMBL" id="CAACVS010000356">
    <property type="protein sequence ID" value="VEU41510.1"/>
    <property type="molecule type" value="Genomic_DNA"/>
</dbReference>
<sequence length="511" mass="57297">MVNCTQFRNFADASLHRTRFCLLQFYLLILCFANYSPSVDAFVFAPTSKSPGAVIFASLNHNHNQAIASSSSTTISVGTSVIGDDGTLPSSSSPSPTFSTAAEWHRDRRKAMIEKYGDQILPLERSTSSQNIGLPLLAITNLSLLSLSLFSGVNDLEVFEIFGLALFPGSMFSLWQLQILHDCLHGSLFDKNKQQLESSDATVQGSSNNGRSRKQLQNDVLFWGSMPSIFGYFLYLKYGHLTHHSNVGDPDRASLEKLFDSSQSNFEDGDVLFVAHRMKLKGGIGPTFELPFFREVPFLPEKITMSISKGGFDQWKIDSMESGNLPWNVAVFASSFLFERFMLLINDFVVAIAGRNFFFPNKPDSFHRECTEYARAASLVRATLLLIGGWKTLLFLYLSETLWSIPPHPASAMFVSNHPSAVDENTGDCVPSMSTYAGLWYSLFTLGTNYHCEHHDFPTIPFHKLHELRRIAPEFYRTGTEDDLLDVMKKSFTEPDYYACMDVHKLNTESA</sequence>
<protein>
    <recommendedName>
        <fullName evidence="1">Fatty acid desaturase domain-containing protein</fullName>
    </recommendedName>
</protein>
<dbReference type="InterPro" id="IPR005804">
    <property type="entry name" value="FA_desaturase_dom"/>
</dbReference>
<reference evidence="2 3" key="1">
    <citation type="submission" date="2019-01" db="EMBL/GenBank/DDBJ databases">
        <authorList>
            <person name="Ferrante I. M."/>
        </authorList>
    </citation>
    <scope>NUCLEOTIDE SEQUENCE [LARGE SCALE GENOMIC DNA]</scope>
    <source>
        <strain evidence="2 3">B856</strain>
    </source>
</reference>
<dbReference type="GO" id="GO:0016020">
    <property type="term" value="C:membrane"/>
    <property type="evidence" value="ECO:0007669"/>
    <property type="project" value="GOC"/>
</dbReference>